<dbReference type="PANTHER" id="PTHR43751">
    <property type="entry name" value="SULFATASE"/>
    <property type="match status" value="1"/>
</dbReference>
<feature type="transmembrane region" description="Helical" evidence="2">
    <location>
        <begin position="102"/>
        <end position="120"/>
    </location>
</feature>
<feature type="transmembrane region" description="Helical" evidence="2">
    <location>
        <begin position="187"/>
        <end position="208"/>
    </location>
</feature>
<feature type="region of interest" description="Disordered" evidence="1">
    <location>
        <begin position="266"/>
        <end position="288"/>
    </location>
</feature>
<keyword evidence="2" id="KW-0472">Membrane</keyword>
<dbReference type="Pfam" id="PF00884">
    <property type="entry name" value="Sulfatase"/>
    <property type="match status" value="1"/>
</dbReference>
<dbReference type="InterPro" id="IPR017850">
    <property type="entry name" value="Alkaline_phosphatase_core_sf"/>
</dbReference>
<dbReference type="EMBL" id="ML738314">
    <property type="protein sequence ID" value="KAE8315184.1"/>
    <property type="molecule type" value="Genomic_DNA"/>
</dbReference>
<protein>
    <submittedName>
        <fullName evidence="4">Alkaline-phosphatase-like protein</fullName>
    </submittedName>
</protein>
<keyword evidence="2" id="KW-1133">Transmembrane helix</keyword>
<proteinExistence type="predicted"/>
<evidence type="ECO:0000256" key="2">
    <source>
        <dbReference type="SAM" id="Phobius"/>
    </source>
</evidence>
<feature type="region of interest" description="Disordered" evidence="1">
    <location>
        <begin position="911"/>
        <end position="942"/>
    </location>
</feature>
<dbReference type="Gene3D" id="3.40.720.10">
    <property type="entry name" value="Alkaline Phosphatase, subunit A"/>
    <property type="match status" value="1"/>
</dbReference>
<keyword evidence="2" id="KW-0812">Transmembrane</keyword>
<dbReference type="InterPro" id="IPR000917">
    <property type="entry name" value="Sulfatase_N"/>
</dbReference>
<evidence type="ECO:0000313" key="4">
    <source>
        <dbReference type="EMBL" id="KAE8315184.1"/>
    </source>
</evidence>
<organism evidence="4 5">
    <name type="scientific">Aspergillus transmontanensis</name>
    <dbReference type="NCBI Taxonomy" id="1034304"/>
    <lineage>
        <taxon>Eukaryota</taxon>
        <taxon>Fungi</taxon>
        <taxon>Dikarya</taxon>
        <taxon>Ascomycota</taxon>
        <taxon>Pezizomycotina</taxon>
        <taxon>Eurotiomycetes</taxon>
        <taxon>Eurotiomycetidae</taxon>
        <taxon>Eurotiales</taxon>
        <taxon>Aspergillaceae</taxon>
        <taxon>Aspergillus</taxon>
        <taxon>Aspergillus subgen. Circumdati</taxon>
    </lineage>
</organism>
<sequence length="942" mass="107459">MTEAKWAQGIKKGLVRKGVWWASEKKPFHETQEDHSLANTLHALRQRWVPVFHKLRSSPGEAFDLFWEFARRYFFSLAFISLFGAKFLHLFAHLHSLPASKFLLWGVTFFFQDVMILLLFRTLAQRVPWRPLAVVGATIVIPISLMMSGMMASNTSFYVVTGAEIHWRQATSFHADAAAMRTLLEGLAGFLVVEGILLTVNWFVAGFIHRVTGGILHVLAWPIRALVERLRPCFHRAYGSVRRQPLPDPEIYEQIAVDDYLDDKSDDGESDHLLHTGTGSTTSTERRRTDTPMRRFVVLGLFGLFLLLRFLRPWAPAYMYLSGTLPLTPFLEGGHRKSPVDTTALPGDYRWLEERSSLHPAPSWDWMPQKGLPGFSDWDKTDRFALHYTPSMDPLQISNRENPVLDSIRPVLEDGSVKIKHVIMLKLESTRGDVFPLKKDSFMWNRIAESYKDKQIPPEIQERLSNLTRTAEWLTGFDAGFEHTDSLHADRKAYGGISARNAHTTGTYTLKSLVGTLCGVTPLVTDFNREYKHHIYQPCLPHVFNALSQQHDITNQTDDFTAWPWHSVWMQSVTETYDNQDKLTPALGYHDKVTKETLEDPSSKHYPVKSEEINYYGYADTELRDYIRDAIDDAEASHTRLFLTHLTGTTHHPWGMPHDEYEEFLGSSWTGHNNDVNRYLNTIGFGDNWIAEIISILEEKGIADETLIVMAGDHGLSLPNDGGVTPYDNPHVGSFHVPIVLAHPKLPPVEVSTPVNSNQIVPTILDLLIESRSLSEGSGRAARDILSMYEGQSMLRPLVQEEDGKQNWQFTVMNTGGTWLAVRSAARPAFRLVIPLVDDLEWRFTDLEKDPIELKPIKHFSLMDMANELDQKYGQEVVDWLRDAAHVTEWWVLDNWHRYRYIPQIKISKDGKISKGKDSGDKDSDDKDSDDTDPDDSEDSKR</sequence>
<feature type="transmembrane region" description="Helical" evidence="2">
    <location>
        <begin position="296"/>
        <end position="315"/>
    </location>
</feature>
<dbReference type="PANTHER" id="PTHR43751:SF3">
    <property type="entry name" value="SULFATASE N-TERMINAL DOMAIN-CONTAINING PROTEIN"/>
    <property type="match status" value="1"/>
</dbReference>
<evidence type="ECO:0000256" key="1">
    <source>
        <dbReference type="SAM" id="MobiDB-lite"/>
    </source>
</evidence>
<keyword evidence="5" id="KW-1185">Reference proteome</keyword>
<reference evidence="5" key="1">
    <citation type="submission" date="2019-04" db="EMBL/GenBank/DDBJ databases">
        <title>Friends and foes A comparative genomics studyof 23 Aspergillus species from section Flavi.</title>
        <authorList>
            <consortium name="DOE Joint Genome Institute"/>
            <person name="Kjaerbolling I."/>
            <person name="Vesth T."/>
            <person name="Frisvad J.C."/>
            <person name="Nybo J.L."/>
            <person name="Theobald S."/>
            <person name="Kildgaard S."/>
            <person name="Isbrandt T."/>
            <person name="Kuo A."/>
            <person name="Sato A."/>
            <person name="Lyhne E.K."/>
            <person name="Kogle M.E."/>
            <person name="Wiebenga A."/>
            <person name="Kun R.S."/>
            <person name="Lubbers R.J."/>
            <person name="Makela M.R."/>
            <person name="Barry K."/>
            <person name="Chovatia M."/>
            <person name="Clum A."/>
            <person name="Daum C."/>
            <person name="Haridas S."/>
            <person name="He G."/>
            <person name="LaButti K."/>
            <person name="Lipzen A."/>
            <person name="Mondo S."/>
            <person name="Riley R."/>
            <person name="Salamov A."/>
            <person name="Simmons B.A."/>
            <person name="Magnuson J.K."/>
            <person name="Henrissat B."/>
            <person name="Mortensen U.H."/>
            <person name="Larsen T.O."/>
            <person name="Devries R.P."/>
            <person name="Grigoriev I.V."/>
            <person name="Machida M."/>
            <person name="Baker S.E."/>
            <person name="Andersen M.R."/>
        </authorList>
    </citation>
    <scope>NUCLEOTIDE SEQUENCE [LARGE SCALE GENOMIC DNA]</scope>
    <source>
        <strain evidence="5">CBS 130015</strain>
    </source>
</reference>
<gene>
    <name evidence="4" type="ORF">BDV41DRAFT_563214</name>
</gene>
<dbReference type="SUPFAM" id="SSF53649">
    <property type="entry name" value="Alkaline phosphatase-like"/>
    <property type="match status" value="1"/>
</dbReference>
<feature type="compositionally biased region" description="Basic and acidic residues" evidence="1">
    <location>
        <begin position="911"/>
        <end position="925"/>
    </location>
</feature>
<dbReference type="Proteomes" id="UP000325433">
    <property type="component" value="Unassembled WGS sequence"/>
</dbReference>
<feature type="transmembrane region" description="Helical" evidence="2">
    <location>
        <begin position="132"/>
        <end position="152"/>
    </location>
</feature>
<feature type="transmembrane region" description="Helical" evidence="2">
    <location>
        <begin position="73"/>
        <end position="96"/>
    </location>
</feature>
<accession>A0A5N6W2V6</accession>
<name>A0A5N6W2V6_9EURO</name>
<evidence type="ECO:0000313" key="5">
    <source>
        <dbReference type="Proteomes" id="UP000325433"/>
    </source>
</evidence>
<evidence type="ECO:0000259" key="3">
    <source>
        <dbReference type="Pfam" id="PF00884"/>
    </source>
</evidence>
<feature type="domain" description="Sulfatase N-terminal" evidence="3">
    <location>
        <begin position="484"/>
        <end position="768"/>
    </location>
</feature>
<dbReference type="InterPro" id="IPR052701">
    <property type="entry name" value="GAG_Ulvan_Degrading_Sulfatases"/>
</dbReference>
<feature type="compositionally biased region" description="Acidic residues" evidence="1">
    <location>
        <begin position="926"/>
        <end position="942"/>
    </location>
</feature>
<dbReference type="AlphaFoldDB" id="A0A5N6W2V6"/>